<dbReference type="InterPro" id="IPR023346">
    <property type="entry name" value="Lysozyme-like_dom_sf"/>
</dbReference>
<accession>A0A1Q2M2W5</accession>
<reference evidence="7" key="1">
    <citation type="submission" date="2017-02" db="EMBL/GenBank/DDBJ databases">
        <title>Genome of Microbulbifer agarilyticus GP101.</title>
        <authorList>
            <person name="Jung J."/>
            <person name="Bae S.S."/>
            <person name="Baek K."/>
        </authorList>
    </citation>
    <scope>NUCLEOTIDE SEQUENCE [LARGE SCALE GENOMIC DNA]</scope>
    <source>
        <strain evidence="7">GP101</strain>
    </source>
</reference>
<dbReference type="SMART" id="SM00062">
    <property type="entry name" value="PBPb"/>
    <property type="match status" value="2"/>
</dbReference>
<dbReference type="Gene3D" id="3.40.190.10">
    <property type="entry name" value="Periplasmic binding protein-like II"/>
    <property type="match status" value="4"/>
</dbReference>
<dbReference type="PANTHER" id="PTHR35936">
    <property type="entry name" value="MEMBRANE-BOUND LYTIC MUREIN TRANSGLYCOSYLASE F"/>
    <property type="match status" value="1"/>
</dbReference>
<dbReference type="RefSeq" id="WP_198040055.1">
    <property type="nucleotide sequence ID" value="NZ_CP019650.1"/>
</dbReference>
<dbReference type="AlphaFoldDB" id="A0A1Q2M2W5"/>
<evidence type="ECO:0000256" key="1">
    <source>
        <dbReference type="ARBA" id="ARBA00004339"/>
    </source>
</evidence>
<dbReference type="CDD" id="cd13403">
    <property type="entry name" value="MLTF-like"/>
    <property type="match status" value="1"/>
</dbReference>
<evidence type="ECO:0000259" key="6">
    <source>
        <dbReference type="SMART" id="SM00062"/>
    </source>
</evidence>
<dbReference type="KEGG" id="maga:Mag101_02185"/>
<keyword evidence="4" id="KW-0998">Cell outer membrane</keyword>
<comment type="similarity">
    <text evidence="2">Belongs to the bacterial solute-binding protein 3 family.</text>
</comment>
<gene>
    <name evidence="7" type="ORF">Mag101_02185</name>
</gene>
<proteinExistence type="inferred from homology"/>
<dbReference type="InterPro" id="IPR008258">
    <property type="entry name" value="Transglycosylase_SLT_dom_1"/>
</dbReference>
<dbReference type="GO" id="GO:0009279">
    <property type="term" value="C:cell outer membrane"/>
    <property type="evidence" value="ECO:0007669"/>
    <property type="project" value="UniProtKB-SubCell"/>
</dbReference>
<protein>
    <recommendedName>
        <fullName evidence="6">Solute-binding protein family 3/N-terminal domain-containing protein</fullName>
    </recommendedName>
</protein>
<evidence type="ECO:0000256" key="2">
    <source>
        <dbReference type="ARBA" id="ARBA00010333"/>
    </source>
</evidence>
<dbReference type="Proteomes" id="UP000188219">
    <property type="component" value="Chromosome"/>
</dbReference>
<dbReference type="Gene3D" id="1.10.530.10">
    <property type="match status" value="1"/>
</dbReference>
<dbReference type="SUPFAM" id="SSF53955">
    <property type="entry name" value="Lysozyme-like"/>
    <property type="match status" value="1"/>
</dbReference>
<evidence type="ECO:0000313" key="7">
    <source>
        <dbReference type="EMBL" id="AQQ66587.1"/>
    </source>
</evidence>
<name>A0A1Q2M2W5_9GAMM</name>
<evidence type="ECO:0000256" key="4">
    <source>
        <dbReference type="ARBA" id="ARBA00023237"/>
    </source>
</evidence>
<keyword evidence="8" id="KW-1185">Reference proteome</keyword>
<feature type="compositionally biased region" description="Basic and acidic residues" evidence="5">
    <location>
        <begin position="36"/>
        <end position="46"/>
    </location>
</feature>
<dbReference type="PANTHER" id="PTHR35936:SF32">
    <property type="entry name" value="MEMBRANE-BOUND LYTIC MUREIN TRANSGLYCOSYLASE F"/>
    <property type="match status" value="1"/>
</dbReference>
<feature type="domain" description="Solute-binding protein family 3/N-terminal" evidence="6">
    <location>
        <begin position="74"/>
        <end position="305"/>
    </location>
</feature>
<dbReference type="Pfam" id="PF00497">
    <property type="entry name" value="SBP_bac_3"/>
    <property type="match status" value="2"/>
</dbReference>
<feature type="domain" description="Solute-binding protein family 3/N-terminal" evidence="6">
    <location>
        <begin position="315"/>
        <end position="551"/>
    </location>
</feature>
<organism evidence="7 8">
    <name type="scientific">Microbulbifer agarilyticus</name>
    <dbReference type="NCBI Taxonomy" id="260552"/>
    <lineage>
        <taxon>Bacteria</taxon>
        <taxon>Pseudomonadati</taxon>
        <taxon>Pseudomonadota</taxon>
        <taxon>Gammaproteobacteria</taxon>
        <taxon>Cellvibrionales</taxon>
        <taxon>Microbulbiferaceae</taxon>
        <taxon>Microbulbifer</taxon>
    </lineage>
</organism>
<dbReference type="CDD" id="cd01009">
    <property type="entry name" value="PBP2_YfhD_N"/>
    <property type="match status" value="1"/>
</dbReference>
<sequence length="767" mass="85295">MAIALLGILLAACGDTSSEKAAQVLENGSAAELTEKATEEKAEERASQASEPTAPAFTNYINQGDLAEIHQQGTLRLLAPKGLEEESLPRDGLPTAEWRALAEKFAEQRGLAVQWIYVDNFADLIPALQEGRGDVIAVNFTRTEQRAEQVLYVRPLKYVQEQLITRRKQGSASKPVAAAEPVSASIKVAVRKGSAFEETISELAESSSNKSQVSLQAQILDEPISQDELLGGVADGTFAATIIDSNLSAVLLEDFPALKAENLSDRRRAIAWAVRSNAVALGQALNEFLTEEHLVAAQQRNSARRDWAQIKKSKTLRVLTRNHPASYFMWRGELMGFDYDLLKRFAKDHGLRLSMVVPGHDVDLAEALAEGMGDVIAASMTVTDARKQQGLVFTRPYMQVTEQLIAAVDNTQELAVPVAERLIGQSVAVNPLNSYYSSLEALAALQSDVAESEGSKPVNILPIQGATTEQLIDAVAEGRYDYTVADSHLVQIEQTYRDDFAVVGDLSEEQDIAWAVRKDQPELLGKLNGFLNKYYRGLFFNVTYNKYFKEEKHIKGKQGQRLRDTTELSPYDPLVRKHAVPADLDWRMVVSQMYQESRFNPKARSFAGARGLMQVMPRTGKQLGISDLYHPENSIRAGVSYLGWLEERFPSSLPFDQKIYFSLAAYNAGHGHVRDARVLAKKLGKDPNRWFDNVEEAMLLLSKPQYYKKARFGYVRGREPVNYVREIRDRYFGYLSVAKKERLGESLGESLGEQLGELPGEKAAEQL</sequence>
<comment type="subcellular location">
    <subcellularLocation>
        <location evidence="1">Cell outer membrane</location>
        <topology evidence="1">Peripheral membrane protein</topology>
    </subcellularLocation>
</comment>
<dbReference type="EMBL" id="CP019650">
    <property type="protein sequence ID" value="AQQ66587.1"/>
    <property type="molecule type" value="Genomic_DNA"/>
</dbReference>
<dbReference type="Pfam" id="PF01464">
    <property type="entry name" value="SLT"/>
    <property type="match status" value="1"/>
</dbReference>
<evidence type="ECO:0000256" key="3">
    <source>
        <dbReference type="ARBA" id="ARBA00022729"/>
    </source>
</evidence>
<dbReference type="InterPro" id="IPR001638">
    <property type="entry name" value="Solute-binding_3/MltF_N"/>
</dbReference>
<dbReference type="SUPFAM" id="SSF53850">
    <property type="entry name" value="Periplasmic binding protein-like II"/>
    <property type="match status" value="2"/>
</dbReference>
<keyword evidence="4" id="KW-0472">Membrane</keyword>
<feature type="region of interest" description="Disordered" evidence="5">
    <location>
        <begin position="36"/>
        <end position="55"/>
    </location>
</feature>
<keyword evidence="3" id="KW-0732">Signal</keyword>
<evidence type="ECO:0000256" key="5">
    <source>
        <dbReference type="SAM" id="MobiDB-lite"/>
    </source>
</evidence>
<evidence type="ECO:0000313" key="8">
    <source>
        <dbReference type="Proteomes" id="UP000188219"/>
    </source>
</evidence>